<dbReference type="PANTHER" id="PTHR23089">
    <property type="entry name" value="HISTIDINE TRIAD HIT PROTEIN"/>
    <property type="match status" value="1"/>
</dbReference>
<evidence type="ECO:0000259" key="4">
    <source>
        <dbReference type="PROSITE" id="PS51084"/>
    </source>
</evidence>
<dbReference type="InterPro" id="IPR019808">
    <property type="entry name" value="Histidine_triad_CS"/>
</dbReference>
<feature type="domain" description="HIT" evidence="4">
    <location>
        <begin position="5"/>
        <end position="114"/>
    </location>
</feature>
<dbReference type="PROSITE" id="PS00892">
    <property type="entry name" value="HIT_1"/>
    <property type="match status" value="1"/>
</dbReference>
<dbReference type="InterPro" id="IPR036265">
    <property type="entry name" value="HIT-like_sf"/>
</dbReference>
<feature type="active site" description="Tele-AMP-histidine intermediate" evidence="1">
    <location>
        <position position="100"/>
    </location>
</feature>
<reference evidence="5 6" key="2">
    <citation type="journal article" date="2013" name="Stand. Genomic Sci.">
        <title>Complete genome sequence of Halorhodospira halophila SL1.</title>
        <authorList>
            <person name="Challacombe J.F."/>
            <person name="Majid S."/>
            <person name="Deole R."/>
            <person name="Brettin T.S."/>
            <person name="Bruce D."/>
            <person name="Delano S.F."/>
            <person name="Detter J.C."/>
            <person name="Gleasner C.D."/>
            <person name="Han C.S."/>
            <person name="Misra M."/>
            <person name="Reitenga K.G."/>
            <person name="Mikhailova N."/>
            <person name="Woyke T."/>
            <person name="Pitluck S."/>
            <person name="Nolan M."/>
            <person name="Land M.L."/>
            <person name="Saunders E."/>
            <person name="Tapia R."/>
            <person name="Lapidus A."/>
            <person name="Ivanova N."/>
            <person name="Hoff W.D."/>
        </authorList>
    </citation>
    <scope>NUCLEOTIDE SEQUENCE [LARGE SCALE GENOMIC DNA]</scope>
    <source>
        <strain evidence="6">DSM 244 / SL1</strain>
    </source>
</reference>
<dbReference type="STRING" id="349124.Hhal_0229"/>
<dbReference type="Pfam" id="PF01230">
    <property type="entry name" value="HIT"/>
    <property type="match status" value="1"/>
</dbReference>
<dbReference type="CDD" id="cd01276">
    <property type="entry name" value="PKCI_related"/>
    <property type="match status" value="1"/>
</dbReference>
<accession>A1WTL1</accession>
<organism evidence="5 6">
    <name type="scientific">Halorhodospira halophila (strain DSM 244 / SL1)</name>
    <name type="common">Ectothiorhodospira halophila (strain DSM 244 / SL1)</name>
    <dbReference type="NCBI Taxonomy" id="349124"/>
    <lineage>
        <taxon>Bacteria</taxon>
        <taxon>Pseudomonadati</taxon>
        <taxon>Pseudomonadota</taxon>
        <taxon>Gammaproteobacteria</taxon>
        <taxon>Chromatiales</taxon>
        <taxon>Ectothiorhodospiraceae</taxon>
        <taxon>Halorhodospira</taxon>
    </lineage>
</organism>
<dbReference type="EMBL" id="CP000544">
    <property type="protein sequence ID" value="ABM61023.1"/>
    <property type="molecule type" value="Genomic_DNA"/>
</dbReference>
<dbReference type="Gene3D" id="3.30.428.10">
    <property type="entry name" value="HIT-like"/>
    <property type="match status" value="1"/>
</dbReference>
<dbReference type="AlphaFoldDB" id="A1WTL1"/>
<proteinExistence type="predicted"/>
<dbReference type="HOGENOM" id="CLU_056776_8_1_6"/>
<feature type="short sequence motif" description="Histidine triad motif" evidence="2 3">
    <location>
        <begin position="98"/>
        <end position="102"/>
    </location>
</feature>
<dbReference type="InterPro" id="IPR001310">
    <property type="entry name" value="Histidine_triad_HIT"/>
</dbReference>
<dbReference type="PRINTS" id="PR00332">
    <property type="entry name" value="HISTRIAD"/>
</dbReference>
<evidence type="ECO:0000313" key="5">
    <source>
        <dbReference type="EMBL" id="ABM61023.1"/>
    </source>
</evidence>
<protein>
    <submittedName>
        <fullName evidence="5">Histidine triad (HIT) protein</fullName>
    </submittedName>
</protein>
<dbReference type="InterPro" id="IPR011146">
    <property type="entry name" value="HIT-like"/>
</dbReference>
<evidence type="ECO:0000313" key="6">
    <source>
        <dbReference type="Proteomes" id="UP000000647"/>
    </source>
</evidence>
<reference evidence="6" key="1">
    <citation type="submission" date="2006-12" db="EMBL/GenBank/DDBJ databases">
        <title>Complete sequence of Halorhodospira halophila SL1.</title>
        <authorList>
            <consortium name="US DOE Joint Genome Institute"/>
            <person name="Copeland A."/>
            <person name="Lucas S."/>
            <person name="Lapidus A."/>
            <person name="Barry K."/>
            <person name="Detter J.C."/>
            <person name="Glavina del Rio T."/>
            <person name="Hammon N."/>
            <person name="Israni S."/>
            <person name="Dalin E."/>
            <person name="Tice H."/>
            <person name="Pitluck S."/>
            <person name="Saunders E."/>
            <person name="Brettin T."/>
            <person name="Bruce D."/>
            <person name="Han C."/>
            <person name="Tapia R."/>
            <person name="Schmutz J."/>
            <person name="Larimer F."/>
            <person name="Land M."/>
            <person name="Hauser L."/>
            <person name="Kyrpides N."/>
            <person name="Mikhailova N."/>
            <person name="Hoff W."/>
            <person name="Richardson P."/>
        </authorList>
    </citation>
    <scope>NUCLEOTIDE SEQUENCE [LARGE SCALE GENOMIC DNA]</scope>
    <source>
        <strain evidence="6">DSM 244 / SL1</strain>
    </source>
</reference>
<evidence type="ECO:0000256" key="3">
    <source>
        <dbReference type="PROSITE-ProRule" id="PRU00464"/>
    </source>
</evidence>
<dbReference type="Proteomes" id="UP000000647">
    <property type="component" value="Chromosome"/>
</dbReference>
<dbReference type="GO" id="GO:0003824">
    <property type="term" value="F:catalytic activity"/>
    <property type="evidence" value="ECO:0007669"/>
    <property type="project" value="InterPro"/>
</dbReference>
<dbReference type="KEGG" id="hha:Hhal_0229"/>
<evidence type="ECO:0000256" key="2">
    <source>
        <dbReference type="PIRSR" id="PIRSR601310-3"/>
    </source>
</evidence>
<keyword evidence="6" id="KW-1185">Reference proteome</keyword>
<gene>
    <name evidence="5" type="ordered locus">Hhal_0229</name>
</gene>
<dbReference type="OrthoDB" id="9784774at2"/>
<name>A1WTL1_HALHL</name>
<evidence type="ECO:0000256" key="1">
    <source>
        <dbReference type="PIRSR" id="PIRSR601310-1"/>
    </source>
</evidence>
<dbReference type="PROSITE" id="PS51084">
    <property type="entry name" value="HIT_2"/>
    <property type="match status" value="1"/>
</dbReference>
<dbReference type="eggNOG" id="COG0537">
    <property type="taxonomic scope" value="Bacteria"/>
</dbReference>
<dbReference type="SUPFAM" id="SSF54197">
    <property type="entry name" value="HIT-like"/>
    <property type="match status" value="1"/>
</dbReference>
<dbReference type="RefSeq" id="WP_011813046.1">
    <property type="nucleotide sequence ID" value="NC_008789.1"/>
</dbReference>
<sequence length="114" mass="12724">MTDCIFCKIVAGELPSEIVHSGEQVIAFRDLHPQAPTHILIIPRRHVPTLHDLTAADGELLNEMFTVARTLAEQEGLGERGYRTVFNCKDEGGQEVHHLHLHLIGGRQMTWPPG</sequence>